<dbReference type="eggNOG" id="COG5285">
    <property type="taxonomic scope" value="Bacteria"/>
</dbReference>
<reference evidence="1 2" key="1">
    <citation type="submission" date="2014-10" db="EMBL/GenBank/DDBJ databases">
        <title>Genome sequence of Erwinia typographi M043b.</title>
        <authorList>
            <person name="Chan K.-G."/>
            <person name="Tan W.-S."/>
        </authorList>
    </citation>
    <scope>NUCLEOTIDE SEQUENCE [LARGE SCALE GENOMIC DNA]</scope>
    <source>
        <strain evidence="1 2">M043b</strain>
    </source>
</reference>
<dbReference type="Gene3D" id="2.60.120.620">
    <property type="entry name" value="q2cbj1_9rhob like domain"/>
    <property type="match status" value="1"/>
</dbReference>
<dbReference type="AlphaFoldDB" id="A0A0A3ZZP4"/>
<dbReference type="InterPro" id="IPR008775">
    <property type="entry name" value="Phytyl_CoA_dOase-like"/>
</dbReference>
<comment type="caution">
    <text evidence="1">The sequence shown here is derived from an EMBL/GenBank/DDBJ whole genome shotgun (WGS) entry which is preliminary data.</text>
</comment>
<evidence type="ECO:0000313" key="1">
    <source>
        <dbReference type="EMBL" id="KGT91083.1"/>
    </source>
</evidence>
<accession>A0A0A3ZZP4</accession>
<dbReference type="RefSeq" id="WP_034895665.1">
    <property type="nucleotide sequence ID" value="NZ_JRUQ01000049.1"/>
</dbReference>
<dbReference type="STRING" id="371042.NG99_17500"/>
<dbReference type="OrthoDB" id="3562306at2"/>
<dbReference type="InterPro" id="IPR047128">
    <property type="entry name" value="PhyH"/>
</dbReference>
<dbReference type="GO" id="GO:0048244">
    <property type="term" value="F:phytanoyl-CoA dioxygenase activity"/>
    <property type="evidence" value="ECO:0007669"/>
    <property type="project" value="InterPro"/>
</dbReference>
<sequence length="380" mass="41744">MTQIYFNEERLSLDDFASLCAQTLHRQDFPLARAAEKNVLIYHRDDLLTAAKTDRQNTLAELHRALSSGPGVFAVQGLYDDLAAIDRSSNLFEAILASEAANGGGGDHFAKAGSNGRIWNALQKVAERDAEAFVEYYSNPLLALICEAWVGPGYEITAQVNQVRPGGKAQQPHRDYHLGFQLNEVVARFPLPLQILSQYLTLQGAVAHSDMPIASGPTQLLPWSQQYAEGYLAWRDPRFIAFFQQHAVQLPLKKGDGLFFNPALFHAAGNNVTGDHIRTANLLQVSSSFGKTMEKVNHVKVLEAIYPALLGKKLSAAQLQAVVAASGEGYSFPTNLDTDPPLGGLVPKTQQQLVLEALQQDCPAEEFNARLAEHERKREA</sequence>
<evidence type="ECO:0000313" key="2">
    <source>
        <dbReference type="Proteomes" id="UP000030351"/>
    </source>
</evidence>
<dbReference type="EMBL" id="JRUQ01000049">
    <property type="protein sequence ID" value="KGT91083.1"/>
    <property type="molecule type" value="Genomic_DNA"/>
</dbReference>
<name>A0A0A3ZZP4_9GAMM</name>
<protein>
    <submittedName>
        <fullName evidence="1">Phytanoyl-CoA dioxygenase</fullName>
    </submittedName>
</protein>
<keyword evidence="1" id="KW-0560">Oxidoreductase</keyword>
<dbReference type="Pfam" id="PF05721">
    <property type="entry name" value="PhyH"/>
    <property type="match status" value="1"/>
</dbReference>
<dbReference type="SUPFAM" id="SSF51197">
    <property type="entry name" value="Clavaminate synthase-like"/>
    <property type="match status" value="1"/>
</dbReference>
<keyword evidence="1" id="KW-0223">Dioxygenase</keyword>
<dbReference type="GO" id="GO:0001561">
    <property type="term" value="P:fatty acid alpha-oxidation"/>
    <property type="evidence" value="ECO:0007669"/>
    <property type="project" value="InterPro"/>
</dbReference>
<organism evidence="1 2">
    <name type="scientific">Erwinia typographi</name>
    <dbReference type="NCBI Taxonomy" id="371042"/>
    <lineage>
        <taxon>Bacteria</taxon>
        <taxon>Pseudomonadati</taxon>
        <taxon>Pseudomonadota</taxon>
        <taxon>Gammaproteobacteria</taxon>
        <taxon>Enterobacterales</taxon>
        <taxon>Erwiniaceae</taxon>
        <taxon>Erwinia</taxon>
    </lineage>
</organism>
<dbReference type="PANTHER" id="PTHR21308:SF8">
    <property type="entry name" value="PHYTANOYL-COA DIOXYGENASE FAMILY PROTEIN (AFU_ORTHOLOGUE AFUA_2G09620)"/>
    <property type="match status" value="1"/>
</dbReference>
<dbReference type="PANTHER" id="PTHR21308">
    <property type="entry name" value="PHYTANOYL-COA ALPHA-HYDROXYLASE"/>
    <property type="match status" value="1"/>
</dbReference>
<gene>
    <name evidence="1" type="ORF">NG99_17500</name>
</gene>
<keyword evidence="2" id="KW-1185">Reference proteome</keyword>
<proteinExistence type="predicted"/>
<dbReference type="Proteomes" id="UP000030351">
    <property type="component" value="Unassembled WGS sequence"/>
</dbReference>